<dbReference type="SUPFAM" id="SSF53335">
    <property type="entry name" value="S-adenosyl-L-methionine-dependent methyltransferases"/>
    <property type="match status" value="1"/>
</dbReference>
<accession>A0A9P6FRS2</accession>
<dbReference type="CDD" id="cd02440">
    <property type="entry name" value="AdoMet_MTases"/>
    <property type="match status" value="1"/>
</dbReference>
<dbReference type="Proteomes" id="UP000780801">
    <property type="component" value="Unassembled WGS sequence"/>
</dbReference>
<dbReference type="PANTHER" id="PTHR43591:SF24">
    <property type="entry name" value="2-METHOXY-6-POLYPRENYL-1,4-BENZOQUINOL METHYLASE, MITOCHONDRIAL"/>
    <property type="match status" value="1"/>
</dbReference>
<dbReference type="InterPro" id="IPR041698">
    <property type="entry name" value="Methyltransf_25"/>
</dbReference>
<evidence type="ECO:0000313" key="3">
    <source>
        <dbReference type="Proteomes" id="UP000780801"/>
    </source>
</evidence>
<dbReference type="PANTHER" id="PTHR43591">
    <property type="entry name" value="METHYLTRANSFERASE"/>
    <property type="match status" value="1"/>
</dbReference>
<organism evidence="2 3">
    <name type="scientific">Lunasporangiospora selenospora</name>
    <dbReference type="NCBI Taxonomy" id="979761"/>
    <lineage>
        <taxon>Eukaryota</taxon>
        <taxon>Fungi</taxon>
        <taxon>Fungi incertae sedis</taxon>
        <taxon>Mucoromycota</taxon>
        <taxon>Mortierellomycotina</taxon>
        <taxon>Mortierellomycetes</taxon>
        <taxon>Mortierellales</taxon>
        <taxon>Mortierellaceae</taxon>
        <taxon>Lunasporangiospora</taxon>
    </lineage>
</organism>
<reference evidence="2" key="1">
    <citation type="journal article" date="2020" name="Fungal Divers.">
        <title>Resolving the Mortierellaceae phylogeny through synthesis of multi-gene phylogenetics and phylogenomics.</title>
        <authorList>
            <person name="Vandepol N."/>
            <person name="Liber J."/>
            <person name="Desiro A."/>
            <person name="Na H."/>
            <person name="Kennedy M."/>
            <person name="Barry K."/>
            <person name="Grigoriev I.V."/>
            <person name="Miller A.N."/>
            <person name="O'Donnell K."/>
            <person name="Stajich J.E."/>
            <person name="Bonito G."/>
        </authorList>
    </citation>
    <scope>NUCLEOTIDE SEQUENCE</scope>
    <source>
        <strain evidence="2">KOD1015</strain>
    </source>
</reference>
<comment type="caution">
    <text evidence="2">The sequence shown here is derived from an EMBL/GenBank/DDBJ whole genome shotgun (WGS) entry which is preliminary data.</text>
</comment>
<feature type="domain" description="Methyltransferase" evidence="1">
    <location>
        <begin position="18"/>
        <end position="111"/>
    </location>
</feature>
<dbReference type="Gene3D" id="3.40.50.150">
    <property type="entry name" value="Vaccinia Virus protein VP39"/>
    <property type="match status" value="1"/>
</dbReference>
<dbReference type="InterPro" id="IPR029063">
    <property type="entry name" value="SAM-dependent_MTases_sf"/>
</dbReference>
<name>A0A9P6FRS2_9FUNG</name>
<proteinExistence type="predicted"/>
<sequence length="243" mass="26861">MIQGGKNLHVPIPENGRVIDLGCGPATWTMDMATDMSTVNFVGIDISPIFPTAIHPRNCSFFCENILTGLAKSQPDGCYDVVFQRNVSAGFTAQDWQTAVREAYRLCKPGGWFESVESDASVHDAGPKTTLLFDFMLRSMGARLVDPTAVRTLSQMMIEAGFVDVQVKEYSVPLGEWGGKLGQLWKQNIGAILETVTPHLAKAASKPDSHIREMVKDMMQNETKEHRAYQTIYVAFGRKPSSE</sequence>
<keyword evidence="3" id="KW-1185">Reference proteome</keyword>
<evidence type="ECO:0000313" key="2">
    <source>
        <dbReference type="EMBL" id="KAF9580204.1"/>
    </source>
</evidence>
<gene>
    <name evidence="2" type="ORF">BGW38_003247</name>
</gene>
<protein>
    <recommendedName>
        <fullName evidence="1">Methyltransferase domain-containing protein</fullName>
    </recommendedName>
</protein>
<dbReference type="AlphaFoldDB" id="A0A9P6FRS2"/>
<dbReference type="EMBL" id="JAABOA010002215">
    <property type="protein sequence ID" value="KAF9580204.1"/>
    <property type="molecule type" value="Genomic_DNA"/>
</dbReference>
<dbReference type="GO" id="GO:0008168">
    <property type="term" value="F:methyltransferase activity"/>
    <property type="evidence" value="ECO:0007669"/>
    <property type="project" value="TreeGrafter"/>
</dbReference>
<dbReference type="Pfam" id="PF13649">
    <property type="entry name" value="Methyltransf_25"/>
    <property type="match status" value="1"/>
</dbReference>
<evidence type="ECO:0000259" key="1">
    <source>
        <dbReference type="Pfam" id="PF13649"/>
    </source>
</evidence>
<dbReference type="OrthoDB" id="2013972at2759"/>